<reference evidence="1 2" key="1">
    <citation type="journal article" date="2013" name="ISME J.">
        <title>Metabolic model for the filamentous 'Candidatus Microthrix parvicella' based on genomic and metagenomic analyses.</title>
        <authorList>
            <person name="Jon McIlroy S."/>
            <person name="Kristiansen R."/>
            <person name="Albertsen M."/>
            <person name="Michael Karst S."/>
            <person name="Rossetti S."/>
            <person name="Lund Nielsen J."/>
            <person name="Tandoi V."/>
            <person name="James Seviour R."/>
            <person name="Nielsen P.H."/>
        </authorList>
    </citation>
    <scope>NUCLEOTIDE SEQUENCE [LARGE SCALE GENOMIC DNA]</scope>
    <source>
        <strain evidence="1 2">RN1</strain>
    </source>
</reference>
<proteinExistence type="predicted"/>
<dbReference type="Proteomes" id="UP000018291">
    <property type="component" value="Unassembled WGS sequence"/>
</dbReference>
<accession>R4Z3U2</accession>
<dbReference type="AlphaFoldDB" id="R4Z3U2"/>
<dbReference type="HOGENOM" id="CLU_2841623_0_0_11"/>
<organism evidence="1 2">
    <name type="scientific">Candidatus Neomicrothrix parvicella RN1</name>
    <dbReference type="NCBI Taxonomy" id="1229780"/>
    <lineage>
        <taxon>Bacteria</taxon>
        <taxon>Bacillati</taxon>
        <taxon>Actinomycetota</taxon>
        <taxon>Acidimicrobiia</taxon>
        <taxon>Acidimicrobiales</taxon>
        <taxon>Microthrixaceae</taxon>
        <taxon>Candidatus Neomicrothrix</taxon>
    </lineage>
</organism>
<protein>
    <submittedName>
        <fullName evidence="1">Uncharacterized protein</fullName>
    </submittedName>
</protein>
<keyword evidence="2" id="KW-1185">Reference proteome</keyword>
<dbReference type="RefSeq" id="WP_012230053.1">
    <property type="nucleotide sequence ID" value="NZ_HG422565.1"/>
</dbReference>
<dbReference type="EMBL" id="CANL01000067">
    <property type="protein sequence ID" value="CCM65383.1"/>
    <property type="molecule type" value="Genomic_DNA"/>
</dbReference>
<name>R4Z3U2_9ACTN</name>
<comment type="caution">
    <text evidence="1">The sequence shown here is derived from an EMBL/GenBank/DDBJ whole genome shotgun (WGS) entry which is preliminary data.</text>
</comment>
<dbReference type="STRING" id="1229780.BN381_70082"/>
<sequence>MAHLHLDGKSSPHYPTGRVLIENVLMLAVEMGAEPVDRARWDECCERNRFNFALGATWGLPVSRA</sequence>
<gene>
    <name evidence="1" type="ORF">BN381_70082</name>
</gene>
<evidence type="ECO:0000313" key="1">
    <source>
        <dbReference type="EMBL" id="CCM65383.1"/>
    </source>
</evidence>
<dbReference type="OrthoDB" id="3688655at2"/>
<evidence type="ECO:0000313" key="2">
    <source>
        <dbReference type="Proteomes" id="UP000018291"/>
    </source>
</evidence>